<gene>
    <name evidence="1" type="ORF">AVDCRST_MAG89-4919</name>
</gene>
<organism evidence="1">
    <name type="scientific">uncultured Gemmatimonadota bacterium</name>
    <dbReference type="NCBI Taxonomy" id="203437"/>
    <lineage>
        <taxon>Bacteria</taxon>
        <taxon>Pseudomonadati</taxon>
        <taxon>Gemmatimonadota</taxon>
        <taxon>environmental samples</taxon>
    </lineage>
</organism>
<proteinExistence type="predicted"/>
<dbReference type="EMBL" id="CADCTV010001034">
    <property type="protein sequence ID" value="CAA9374939.1"/>
    <property type="molecule type" value="Genomic_DNA"/>
</dbReference>
<evidence type="ECO:0000313" key="1">
    <source>
        <dbReference type="EMBL" id="CAA9374939.1"/>
    </source>
</evidence>
<reference evidence="1" key="1">
    <citation type="submission" date="2020-02" db="EMBL/GenBank/DDBJ databases">
        <authorList>
            <person name="Meier V. D."/>
        </authorList>
    </citation>
    <scope>NUCLEOTIDE SEQUENCE</scope>
    <source>
        <strain evidence="1">AVDCRST_MAG89</strain>
    </source>
</reference>
<dbReference type="AlphaFoldDB" id="A0A6J4N1G3"/>
<name>A0A6J4N1G3_9BACT</name>
<protein>
    <submittedName>
        <fullName evidence="1">Uncharacterized protein</fullName>
    </submittedName>
</protein>
<accession>A0A6J4N1G3</accession>
<sequence>MRGRYSGGMEHVPRRSAIPRDEFHEALRAWHADASDGEVIRETSTSDEDLYDGDDWVWVKHLGNRFYLHADTTRAGIERYLAILGAEGDSIRWSAASGTGDRPVAIGAAGEVIDEFRLYRTT</sequence>